<dbReference type="Pfam" id="PF13628">
    <property type="entry name" value="DUF4142"/>
    <property type="match status" value="1"/>
</dbReference>
<protein>
    <submittedName>
        <fullName evidence="3">Putative membrane protein</fullName>
    </submittedName>
</protein>
<feature type="domain" description="DUF4142" evidence="2">
    <location>
        <begin position="40"/>
        <end position="174"/>
    </location>
</feature>
<dbReference type="InterPro" id="IPR012347">
    <property type="entry name" value="Ferritin-like"/>
</dbReference>
<organism evidence="3 4">
    <name type="scientific">Prosthecobacter fusiformis</name>
    <dbReference type="NCBI Taxonomy" id="48464"/>
    <lineage>
        <taxon>Bacteria</taxon>
        <taxon>Pseudomonadati</taxon>
        <taxon>Verrucomicrobiota</taxon>
        <taxon>Verrucomicrobiia</taxon>
        <taxon>Verrucomicrobiales</taxon>
        <taxon>Verrucomicrobiaceae</taxon>
        <taxon>Prosthecobacter</taxon>
    </lineage>
</organism>
<evidence type="ECO:0000259" key="2">
    <source>
        <dbReference type="Pfam" id="PF13628"/>
    </source>
</evidence>
<keyword evidence="1" id="KW-0732">Signal</keyword>
<dbReference type="EMBL" id="SOCA01000002">
    <property type="protein sequence ID" value="TDU73349.1"/>
    <property type="molecule type" value="Genomic_DNA"/>
</dbReference>
<feature type="chain" id="PRO_5020234747" evidence="1">
    <location>
        <begin position="30"/>
        <end position="178"/>
    </location>
</feature>
<dbReference type="Proteomes" id="UP000295662">
    <property type="component" value="Unassembled WGS sequence"/>
</dbReference>
<gene>
    <name evidence="3" type="ORF">EI77_01819</name>
</gene>
<dbReference type="AlphaFoldDB" id="A0A4R7S633"/>
<dbReference type="RefSeq" id="WP_133794806.1">
    <property type="nucleotide sequence ID" value="NZ_SOCA01000002.1"/>
</dbReference>
<feature type="signal peptide" evidence="1">
    <location>
        <begin position="1"/>
        <end position="29"/>
    </location>
</feature>
<dbReference type="OrthoDB" id="191115at2"/>
<reference evidence="3 4" key="1">
    <citation type="submission" date="2019-03" db="EMBL/GenBank/DDBJ databases">
        <title>Genomic Encyclopedia of Archaeal and Bacterial Type Strains, Phase II (KMG-II): from individual species to whole genera.</title>
        <authorList>
            <person name="Goeker M."/>
        </authorList>
    </citation>
    <scope>NUCLEOTIDE SEQUENCE [LARGE SCALE GENOMIC DNA]</scope>
    <source>
        <strain evidence="3 4">ATCC 25309</strain>
    </source>
</reference>
<sequence>MKSYSIKTLGAALVCAFAGLSLVTTQIHAADPKSTLNTGDEAFVKAASQHGMGEVQIAALGVKKSSREDVRALAEKLVTDHGAANTELATLAKTKGVMISAVTDPNDTETMKELENTNSGEAFDKAFLAQLEDDHEASIDLFEEAAKDSADAEVKAWAAKMLPTLRAHLSEIQAAIKK</sequence>
<dbReference type="InterPro" id="IPR025419">
    <property type="entry name" value="DUF4142"/>
</dbReference>
<dbReference type="PANTHER" id="PTHR38593">
    <property type="entry name" value="BLR2558 PROTEIN"/>
    <property type="match status" value="1"/>
</dbReference>
<comment type="caution">
    <text evidence="3">The sequence shown here is derived from an EMBL/GenBank/DDBJ whole genome shotgun (WGS) entry which is preliminary data.</text>
</comment>
<dbReference type="Gene3D" id="1.20.1260.10">
    <property type="match status" value="1"/>
</dbReference>
<name>A0A4R7S633_9BACT</name>
<dbReference type="PANTHER" id="PTHR38593:SF1">
    <property type="entry name" value="BLR2558 PROTEIN"/>
    <property type="match status" value="1"/>
</dbReference>
<evidence type="ECO:0000313" key="3">
    <source>
        <dbReference type="EMBL" id="TDU73349.1"/>
    </source>
</evidence>
<accession>A0A4R7S633</accession>
<keyword evidence="4" id="KW-1185">Reference proteome</keyword>
<proteinExistence type="predicted"/>
<evidence type="ECO:0000256" key="1">
    <source>
        <dbReference type="SAM" id="SignalP"/>
    </source>
</evidence>
<evidence type="ECO:0000313" key="4">
    <source>
        <dbReference type="Proteomes" id="UP000295662"/>
    </source>
</evidence>